<evidence type="ECO:0000313" key="4">
    <source>
        <dbReference type="Proteomes" id="UP000216605"/>
    </source>
</evidence>
<dbReference type="AlphaFoldDB" id="A0A255Z8Z5"/>
<accession>A0A255Z8Z5</accession>
<organism evidence="3 4">
    <name type="scientific">Flavobacterium cyanobacteriorum</name>
    <dbReference type="NCBI Taxonomy" id="2022802"/>
    <lineage>
        <taxon>Bacteria</taxon>
        <taxon>Pseudomonadati</taxon>
        <taxon>Bacteroidota</taxon>
        <taxon>Flavobacteriia</taxon>
        <taxon>Flavobacteriales</taxon>
        <taxon>Flavobacteriaceae</taxon>
        <taxon>Flavobacterium</taxon>
    </lineage>
</organism>
<evidence type="ECO:0000259" key="2">
    <source>
        <dbReference type="Pfam" id="PF11396"/>
    </source>
</evidence>
<evidence type="ECO:0000313" key="3">
    <source>
        <dbReference type="EMBL" id="OYQ38023.1"/>
    </source>
</evidence>
<dbReference type="Gene3D" id="3.40.1420.30">
    <property type="match status" value="1"/>
</dbReference>
<keyword evidence="1" id="KW-0732">Signal</keyword>
<feature type="signal peptide" evidence="1">
    <location>
        <begin position="1"/>
        <end position="19"/>
    </location>
</feature>
<keyword evidence="4" id="KW-1185">Reference proteome</keyword>
<name>A0A255Z8Z5_9FLAO</name>
<protein>
    <recommendedName>
        <fullName evidence="2">Putative beta-lactamase-inhibitor-like PepSY-like domain-containing protein</fullName>
    </recommendedName>
</protein>
<dbReference type="InterPro" id="IPR021533">
    <property type="entry name" value="PepSY-like"/>
</dbReference>
<dbReference type="Proteomes" id="UP000216605">
    <property type="component" value="Unassembled WGS sequence"/>
</dbReference>
<evidence type="ECO:0000256" key="1">
    <source>
        <dbReference type="SAM" id="SignalP"/>
    </source>
</evidence>
<reference evidence="3 4" key="1">
    <citation type="submission" date="2017-07" db="EMBL/GenBank/DDBJ databases">
        <title>Flavobacterium cyanobacteriorum sp. nov., isolated from cyanobacterial aggregates in a eutrophic lake.</title>
        <authorList>
            <person name="Cai H."/>
        </authorList>
    </citation>
    <scope>NUCLEOTIDE SEQUENCE [LARGE SCALE GENOMIC DNA]</scope>
    <source>
        <strain evidence="3 4">TH021</strain>
    </source>
</reference>
<gene>
    <name evidence="3" type="ORF">CHU92_06895</name>
</gene>
<proteinExistence type="predicted"/>
<sequence>MKTLLLLSLLLLCDINLSAQEIPIQKSQLPREAQAFLKEHFKSGFHHAIKEVNERVILYDVFLNDNTEIEFNESGRWIKVDGKGQALPVTFLQKQTLDYVKIKYPAAQITKIERSASVYKLELSNKIDLKFDAVGTFIKAD</sequence>
<feature type="domain" description="Putative beta-lactamase-inhibitor-like PepSY-like" evidence="2">
    <location>
        <begin position="59"/>
        <end position="139"/>
    </location>
</feature>
<dbReference type="OrthoDB" id="710080at2"/>
<dbReference type="SUPFAM" id="SSF160574">
    <property type="entry name" value="BT0923-like"/>
    <property type="match status" value="1"/>
</dbReference>
<dbReference type="EMBL" id="NOXV01000241">
    <property type="protein sequence ID" value="OYQ38023.1"/>
    <property type="molecule type" value="Genomic_DNA"/>
</dbReference>
<comment type="caution">
    <text evidence="3">The sequence shown here is derived from an EMBL/GenBank/DDBJ whole genome shotgun (WGS) entry which is preliminary data.</text>
</comment>
<feature type="chain" id="PRO_5012038889" description="Putative beta-lactamase-inhibitor-like PepSY-like domain-containing protein" evidence="1">
    <location>
        <begin position="20"/>
        <end position="141"/>
    </location>
</feature>
<dbReference type="Pfam" id="PF11396">
    <property type="entry name" value="PepSY_like"/>
    <property type="match status" value="1"/>
</dbReference>
<dbReference type="RefSeq" id="WP_094413947.1">
    <property type="nucleotide sequence ID" value="NZ_NOXV01000241.1"/>
</dbReference>